<dbReference type="PANTHER" id="PTHR37531:SF1">
    <property type="entry name" value="HEME EXPORTER PROTEIN D"/>
    <property type="match status" value="1"/>
</dbReference>
<keyword evidence="11 12" id="KW-0472">Membrane</keyword>
<protein>
    <recommendedName>
        <fullName evidence="4 12">Heme exporter protein D</fullName>
    </recommendedName>
</protein>
<gene>
    <name evidence="13" type="ORF">WQQ_45310</name>
</gene>
<dbReference type="GO" id="GO:1903607">
    <property type="term" value="P:cytochrome c biosynthetic process"/>
    <property type="evidence" value="ECO:0007669"/>
    <property type="project" value="TreeGrafter"/>
</dbReference>
<dbReference type="AlphaFoldDB" id="I8HXI3"/>
<dbReference type="InterPro" id="IPR007078">
    <property type="entry name" value="Haem_export_protD_CcmD"/>
</dbReference>
<evidence type="ECO:0000256" key="6">
    <source>
        <dbReference type="ARBA" id="ARBA00022475"/>
    </source>
</evidence>
<dbReference type="Proteomes" id="UP000003704">
    <property type="component" value="Unassembled WGS sequence"/>
</dbReference>
<evidence type="ECO:0000256" key="5">
    <source>
        <dbReference type="ARBA" id="ARBA00022448"/>
    </source>
</evidence>
<evidence type="ECO:0000256" key="1">
    <source>
        <dbReference type="ARBA" id="ARBA00002442"/>
    </source>
</evidence>
<dbReference type="GO" id="GO:0015886">
    <property type="term" value="P:heme transport"/>
    <property type="evidence" value="ECO:0007669"/>
    <property type="project" value="InterPro"/>
</dbReference>
<evidence type="ECO:0000256" key="10">
    <source>
        <dbReference type="ARBA" id="ARBA00022989"/>
    </source>
</evidence>
<dbReference type="InterPro" id="IPR052075">
    <property type="entry name" value="Heme_exporter_D"/>
</dbReference>
<keyword evidence="5 12" id="KW-0813">Transport</keyword>
<dbReference type="GO" id="GO:0005886">
    <property type="term" value="C:plasma membrane"/>
    <property type="evidence" value="ECO:0007669"/>
    <property type="project" value="UniProtKB-SubCell"/>
</dbReference>
<name>I8HXI3_9GAMM</name>
<keyword evidence="7 12" id="KW-0997">Cell inner membrane</keyword>
<evidence type="ECO:0000313" key="14">
    <source>
        <dbReference type="Proteomes" id="UP000003704"/>
    </source>
</evidence>
<dbReference type="GO" id="GO:0017004">
    <property type="term" value="P:cytochrome complex assembly"/>
    <property type="evidence" value="ECO:0007669"/>
    <property type="project" value="UniProtKB-KW"/>
</dbReference>
<keyword evidence="14" id="KW-1185">Reference proteome</keyword>
<feature type="transmembrane region" description="Helical" evidence="12">
    <location>
        <begin position="6"/>
        <end position="24"/>
    </location>
</feature>
<accession>I8HXI3</accession>
<keyword evidence="10 12" id="KW-1133">Transmembrane helix</keyword>
<dbReference type="EMBL" id="AKGD01000004">
    <property type="protein sequence ID" value="EIT68096.1"/>
    <property type="molecule type" value="Genomic_DNA"/>
</dbReference>
<evidence type="ECO:0000256" key="8">
    <source>
        <dbReference type="ARBA" id="ARBA00022692"/>
    </source>
</evidence>
<keyword evidence="8 12" id="KW-0812">Transmembrane</keyword>
<comment type="function">
    <text evidence="1 12">Required for the export of heme to the periplasm for the biogenesis of c-type cytochromes.</text>
</comment>
<evidence type="ECO:0000256" key="4">
    <source>
        <dbReference type="ARBA" id="ARBA00016461"/>
    </source>
</evidence>
<dbReference type="NCBIfam" id="TIGR03141">
    <property type="entry name" value="cytochro_ccmD"/>
    <property type="match status" value="1"/>
</dbReference>
<organism evidence="13 14">
    <name type="scientific">Hydrocarboniphaga effusa AP103</name>
    <dbReference type="NCBI Taxonomy" id="1172194"/>
    <lineage>
        <taxon>Bacteria</taxon>
        <taxon>Pseudomonadati</taxon>
        <taxon>Pseudomonadota</taxon>
        <taxon>Gammaproteobacteria</taxon>
        <taxon>Nevskiales</taxon>
        <taxon>Nevskiaceae</taxon>
        <taxon>Hydrocarboniphaga</taxon>
    </lineage>
</organism>
<evidence type="ECO:0000313" key="13">
    <source>
        <dbReference type="EMBL" id="EIT68096.1"/>
    </source>
</evidence>
<keyword evidence="6 12" id="KW-1003">Cell membrane</keyword>
<dbReference type="STRING" id="1172194.WQQ_45310"/>
<dbReference type="PANTHER" id="PTHR37531">
    <property type="entry name" value="HEME EXPORTER PROTEIN D"/>
    <property type="match status" value="1"/>
</dbReference>
<reference evidence="13 14" key="1">
    <citation type="journal article" date="2012" name="J. Bacteriol.">
        <title>Genome Sequence of n-Alkane-Degrading Hydrocarboniphaga effusa Strain AP103T (ATCC BAA-332T).</title>
        <authorList>
            <person name="Chang H.K."/>
            <person name="Zylstra G.J."/>
            <person name="Chae J.C."/>
        </authorList>
    </citation>
    <scope>NUCLEOTIDE SEQUENCE [LARGE SCALE GENOMIC DNA]</scope>
    <source>
        <strain evidence="13 14">AP103</strain>
    </source>
</reference>
<evidence type="ECO:0000256" key="3">
    <source>
        <dbReference type="ARBA" id="ARBA00008741"/>
    </source>
</evidence>
<comment type="subcellular location">
    <subcellularLocation>
        <location evidence="2 12">Cell inner membrane</location>
        <topology evidence="2 12">Single-pass membrane protein</topology>
    </subcellularLocation>
</comment>
<comment type="similarity">
    <text evidence="3 12">Belongs to the CcmD/CycX/HelD family.</text>
</comment>
<dbReference type="OrthoDB" id="9815607at2"/>
<sequence>MGGYAAYVWGSFGVFVLVLVWNLVTPALRRRSVIQQLAEGQSEKDDD</sequence>
<evidence type="ECO:0000256" key="11">
    <source>
        <dbReference type="ARBA" id="ARBA00023136"/>
    </source>
</evidence>
<comment type="caution">
    <text evidence="13">The sequence shown here is derived from an EMBL/GenBank/DDBJ whole genome shotgun (WGS) entry which is preliminary data.</text>
</comment>
<evidence type="ECO:0000256" key="12">
    <source>
        <dbReference type="RuleBase" id="RU363101"/>
    </source>
</evidence>
<evidence type="ECO:0000256" key="7">
    <source>
        <dbReference type="ARBA" id="ARBA00022519"/>
    </source>
</evidence>
<proteinExistence type="inferred from homology"/>
<dbReference type="Pfam" id="PF04995">
    <property type="entry name" value="CcmD"/>
    <property type="match status" value="1"/>
</dbReference>
<keyword evidence="9 12" id="KW-0201">Cytochrome c-type biogenesis</keyword>
<evidence type="ECO:0000256" key="9">
    <source>
        <dbReference type="ARBA" id="ARBA00022748"/>
    </source>
</evidence>
<evidence type="ECO:0000256" key="2">
    <source>
        <dbReference type="ARBA" id="ARBA00004377"/>
    </source>
</evidence>